<dbReference type="Gramene" id="TVU02157">
    <property type="protein sequence ID" value="TVU02157"/>
    <property type="gene ID" value="EJB05_52382"/>
</dbReference>
<keyword evidence="3" id="KW-1185">Reference proteome</keyword>
<dbReference type="AlphaFoldDB" id="A0A5J9ST97"/>
<evidence type="ECO:0000313" key="2">
    <source>
        <dbReference type="EMBL" id="TVU02157.1"/>
    </source>
</evidence>
<dbReference type="InterPro" id="IPR051801">
    <property type="entry name" value="GH28_Enzymes"/>
</dbReference>
<gene>
    <name evidence="2" type="ORF">EJB05_52382</name>
</gene>
<protein>
    <recommendedName>
        <fullName evidence="4">S-locus receptor kinase C-terminal domain-containing protein</fullName>
    </recommendedName>
</protein>
<name>A0A5J9ST97_9POAL</name>
<feature type="region of interest" description="Disordered" evidence="1">
    <location>
        <begin position="88"/>
        <end position="115"/>
    </location>
</feature>
<evidence type="ECO:0008006" key="4">
    <source>
        <dbReference type="Google" id="ProtNLM"/>
    </source>
</evidence>
<reference evidence="2 3" key="1">
    <citation type="journal article" date="2019" name="Sci. Rep.">
        <title>A high-quality genome of Eragrostis curvula grass provides insights into Poaceae evolution and supports new strategies to enhance forage quality.</title>
        <authorList>
            <person name="Carballo J."/>
            <person name="Santos B.A.C.M."/>
            <person name="Zappacosta D."/>
            <person name="Garbus I."/>
            <person name="Selva J.P."/>
            <person name="Gallo C.A."/>
            <person name="Diaz A."/>
            <person name="Albertini E."/>
            <person name="Caccamo M."/>
            <person name="Echenique V."/>
        </authorList>
    </citation>
    <scope>NUCLEOTIDE SEQUENCE [LARGE SCALE GENOMIC DNA]</scope>
    <source>
        <strain evidence="3">cv. Victoria</strain>
        <tissue evidence="2">Leaf</tissue>
    </source>
</reference>
<dbReference type="Gene3D" id="1.10.510.10">
    <property type="entry name" value="Transferase(Phosphotransferase) domain 1"/>
    <property type="match status" value="1"/>
</dbReference>
<dbReference type="InterPro" id="IPR012334">
    <property type="entry name" value="Pectin_lyas_fold"/>
</dbReference>
<dbReference type="Proteomes" id="UP000324897">
    <property type="component" value="Unassembled WGS sequence"/>
</dbReference>
<dbReference type="InterPro" id="IPR011050">
    <property type="entry name" value="Pectin_lyase_fold/virulence"/>
</dbReference>
<dbReference type="SUPFAM" id="SSF51126">
    <property type="entry name" value="Pectin lyase-like"/>
    <property type="match status" value="1"/>
</dbReference>
<feature type="non-terminal residue" evidence="2">
    <location>
        <position position="1"/>
    </location>
</feature>
<feature type="compositionally biased region" description="Basic and acidic residues" evidence="1">
    <location>
        <begin position="88"/>
        <end position="97"/>
    </location>
</feature>
<sequence>MAQVWRRWSRGSVQELLDGCPAGGRQPQEVLRCIHVGLLCVQEDPLLRPGMAAVVIMLNSRSITLPAPTAPAYTVVPGPAATAVDAHRRGMDHEGPRKQKGGNNGTIDGHSASWWPKSHNHKNQLNYTRGYLIELMHSDSIFISNLTRVNLPAWNIHPVYRSNIVV</sequence>
<dbReference type="PANTHER" id="PTHR31339:SF66">
    <property type="entry name" value="OS06G0106800 PROTEIN"/>
    <property type="match status" value="1"/>
</dbReference>
<accession>A0A5J9ST97</accession>
<proteinExistence type="predicted"/>
<comment type="caution">
    <text evidence="2">The sequence shown here is derived from an EMBL/GenBank/DDBJ whole genome shotgun (WGS) entry which is preliminary data.</text>
</comment>
<evidence type="ECO:0000256" key="1">
    <source>
        <dbReference type="SAM" id="MobiDB-lite"/>
    </source>
</evidence>
<dbReference type="Gene3D" id="2.160.20.10">
    <property type="entry name" value="Single-stranded right-handed beta-helix, Pectin lyase-like"/>
    <property type="match status" value="1"/>
</dbReference>
<evidence type="ECO:0000313" key="3">
    <source>
        <dbReference type="Proteomes" id="UP000324897"/>
    </source>
</evidence>
<organism evidence="2 3">
    <name type="scientific">Eragrostis curvula</name>
    <name type="common">weeping love grass</name>
    <dbReference type="NCBI Taxonomy" id="38414"/>
    <lineage>
        <taxon>Eukaryota</taxon>
        <taxon>Viridiplantae</taxon>
        <taxon>Streptophyta</taxon>
        <taxon>Embryophyta</taxon>
        <taxon>Tracheophyta</taxon>
        <taxon>Spermatophyta</taxon>
        <taxon>Magnoliopsida</taxon>
        <taxon>Liliopsida</taxon>
        <taxon>Poales</taxon>
        <taxon>Poaceae</taxon>
        <taxon>PACMAD clade</taxon>
        <taxon>Chloridoideae</taxon>
        <taxon>Eragrostideae</taxon>
        <taxon>Eragrostidinae</taxon>
        <taxon>Eragrostis</taxon>
    </lineage>
</organism>
<dbReference type="PANTHER" id="PTHR31339">
    <property type="entry name" value="PECTIN LYASE-RELATED"/>
    <property type="match status" value="1"/>
</dbReference>
<dbReference type="OrthoDB" id="661987at2759"/>
<dbReference type="EMBL" id="RWGY01000359">
    <property type="protein sequence ID" value="TVU02157.1"/>
    <property type="molecule type" value="Genomic_DNA"/>
</dbReference>